<keyword evidence="5 10" id="KW-0812">Transmembrane</keyword>
<dbReference type="GO" id="GO:0006874">
    <property type="term" value="P:intracellular calcium ion homeostasis"/>
    <property type="evidence" value="ECO:0007669"/>
    <property type="project" value="TreeGrafter"/>
</dbReference>
<feature type="transmembrane region" description="Helical" evidence="10">
    <location>
        <begin position="651"/>
        <end position="671"/>
    </location>
</feature>
<feature type="transmembrane region" description="Helical" evidence="10">
    <location>
        <begin position="490"/>
        <end position="509"/>
    </location>
</feature>
<evidence type="ECO:0000256" key="10">
    <source>
        <dbReference type="SAM" id="Phobius"/>
    </source>
</evidence>
<evidence type="ECO:0000256" key="1">
    <source>
        <dbReference type="ARBA" id="ARBA00004127"/>
    </source>
</evidence>
<feature type="region of interest" description="Disordered" evidence="9">
    <location>
        <begin position="1"/>
        <end position="30"/>
    </location>
</feature>
<evidence type="ECO:0000256" key="7">
    <source>
        <dbReference type="ARBA" id="ARBA00023065"/>
    </source>
</evidence>
<dbReference type="InterPro" id="IPR044880">
    <property type="entry name" value="NCX_ion-bd_dom_sf"/>
</dbReference>
<feature type="region of interest" description="Disordered" evidence="9">
    <location>
        <begin position="828"/>
        <end position="854"/>
    </location>
</feature>
<dbReference type="Proteomes" id="UP000812966">
    <property type="component" value="Unassembled WGS sequence"/>
</dbReference>
<dbReference type="InterPro" id="IPR005185">
    <property type="entry name" value="YccF"/>
</dbReference>
<dbReference type="GO" id="GO:0015369">
    <property type="term" value="F:calcium:proton antiporter activity"/>
    <property type="evidence" value="ECO:0007669"/>
    <property type="project" value="TreeGrafter"/>
</dbReference>
<feature type="domain" description="Sodium/calcium exchanger membrane region" evidence="11">
    <location>
        <begin position="456"/>
        <end position="572"/>
    </location>
</feature>
<dbReference type="Gene3D" id="1.20.1420.30">
    <property type="entry name" value="NCX, central ion-binding region"/>
    <property type="match status" value="1"/>
</dbReference>
<feature type="compositionally biased region" description="Polar residues" evidence="9">
    <location>
        <begin position="729"/>
        <end position="743"/>
    </location>
</feature>
<feature type="transmembrane region" description="Helical" evidence="10">
    <location>
        <begin position="964"/>
        <end position="985"/>
    </location>
</feature>
<feature type="region of interest" description="Disordered" evidence="9">
    <location>
        <begin position="722"/>
        <end position="799"/>
    </location>
</feature>
<feature type="transmembrane region" description="Helical" evidence="10">
    <location>
        <begin position="521"/>
        <end position="542"/>
    </location>
</feature>
<dbReference type="FunFam" id="1.20.1420.30:FF:000014">
    <property type="entry name" value="Cation/H+ exchanger protein 2"/>
    <property type="match status" value="1"/>
</dbReference>
<evidence type="ECO:0000259" key="12">
    <source>
        <dbReference type="Pfam" id="PF03733"/>
    </source>
</evidence>
<dbReference type="PANTHER" id="PTHR31503:SF10">
    <property type="entry name" value="VNX1 PROTEIN"/>
    <property type="match status" value="1"/>
</dbReference>
<keyword evidence="14" id="KW-1185">Reference proteome</keyword>
<evidence type="ECO:0008006" key="15">
    <source>
        <dbReference type="Google" id="ProtNLM"/>
    </source>
</evidence>
<feature type="domain" description="Sodium/calcium exchanger membrane region" evidence="11">
    <location>
        <begin position="861"/>
        <end position="1012"/>
    </location>
</feature>
<dbReference type="InterPro" id="IPR004713">
    <property type="entry name" value="CaH_exchang"/>
</dbReference>
<protein>
    <recommendedName>
        <fullName evidence="15">Calcium/proton exchanger</fullName>
    </recommendedName>
</protein>
<keyword evidence="3" id="KW-0813">Transport</keyword>
<comment type="similarity">
    <text evidence="2">Belongs to the Ca(2+):cation antiporter (CaCA) (TC 2.A.19) family.</text>
</comment>
<evidence type="ECO:0000256" key="9">
    <source>
        <dbReference type="SAM" id="MobiDB-lite"/>
    </source>
</evidence>
<keyword evidence="4" id="KW-0597">Phosphoprotein</keyword>
<feature type="transmembrane region" description="Helical" evidence="10">
    <location>
        <begin position="414"/>
        <end position="436"/>
    </location>
</feature>
<reference evidence="13" key="1">
    <citation type="submission" date="2020-04" db="EMBL/GenBank/DDBJ databases">
        <title>Analysis of mating type loci in Filobasidium floriforme.</title>
        <authorList>
            <person name="Nowrousian M."/>
        </authorList>
    </citation>
    <scope>NUCLEOTIDE SEQUENCE</scope>
    <source>
        <strain evidence="13">CBS 6242</strain>
    </source>
</reference>
<keyword evidence="7" id="KW-0406">Ion transport</keyword>
<feature type="compositionally biased region" description="Polar residues" evidence="9">
    <location>
        <begin position="209"/>
        <end position="223"/>
    </location>
</feature>
<proteinExistence type="inferred from homology"/>
<evidence type="ECO:0000313" key="14">
    <source>
        <dbReference type="Proteomes" id="UP000812966"/>
    </source>
</evidence>
<feature type="transmembrane region" description="Helical" evidence="10">
    <location>
        <begin position="294"/>
        <end position="319"/>
    </location>
</feature>
<feature type="compositionally biased region" description="Acidic residues" evidence="9">
    <location>
        <begin position="160"/>
        <end position="186"/>
    </location>
</feature>
<dbReference type="Pfam" id="PF03733">
    <property type="entry name" value="YccF"/>
    <property type="match status" value="1"/>
</dbReference>
<dbReference type="InterPro" id="IPR004837">
    <property type="entry name" value="NaCa_Exmemb"/>
</dbReference>
<name>A0A8K0NQN7_9TREE</name>
<feature type="region of interest" description="Disordered" evidence="9">
    <location>
        <begin position="264"/>
        <end position="283"/>
    </location>
</feature>
<keyword evidence="6 10" id="KW-1133">Transmembrane helix</keyword>
<accession>A0A8K0NQN7</accession>
<sequence length="1025" mass="111055">MREDGGDGDDGEDDDDEDDEEVDEEGVTVRDRQDAINIEHPFGLPIWKPALYKKSRSITRNAEFALHSIPSAAAERHLLPGNLLWTAIFGWWLALLCFGVAGVIFIGEVIGGLGWRGKRAGGYARTMAGLGWYIGWPFGKYVEGKGFKKKEAFLDEEDQIEDTFDEDDGGVDAEGGEAADRGDDEVEPRRVSSEAASSSSGRTVKGPRASTNGFRSRENSVTSVDAWKPSPAEPATERDPLVDFAKGTNGQARDSLYGAIGFNGDAKDRGKDRTPTKFNSSPPHSRMARLVGGIFYWPLFILFIAPALITVCLLCWGMVITIPMARLTWALLKHLARGPLDVKFRRAPKVAVPLPSPGSSPTLESEANDPAFTFRRARLRAGQLAPTPGPDSTVLLCIYRAVGMQYYKYTVGGVNIMFVNLLPLVFFTIFDGLVLLPMVEHGHTHNPIIELLASQAFIFILGLASVIPLSYFIGMAVASISAQSSIGMGAVINATFGSVIEIVLYSIALTQGKGKLVEGSIVGSFLAAILLMPGGSMISAAFKRKEQKFNARSAGVTSTMLIMAVIGTLTPTLFYQTYGSFTLRCEGCPGVPGGRIVGTAPQGFTNSTMSLFSDLSKDKPTADNQWQCDRCYYEHPDPATDPFYQDQVKGLMYFCAVILVVSYLIGLWFSLRTHASQIWQNPQQLMKVDEIPAGTMHPAVRASMYQRLTPQALMQQILPTARSADPGTRETSQTAGDPPQSRSPGFRSLPATARPGENAIHPQRKASIMSEHSVGPQTGTPSMRPQTGGIKDGSLSPMKLPNNLTPEDFTRAVAAATVSALRQHAHATHRKVGQPVHGEQVGQEEEEAGGHEGPSWSRMVSAGVLMACTVLYAAIAEILVDVVDVVLQGSGIDEKFLGITLFALVPNTTEFMNAFSFALNGNIALSMEIGSAYALQVCLLQIPAMVAFSAFYDPGRLGEMVDTFTLIFPRWDVIAIIFSIFLMTYTYIEARSNYHRGSILVLAYLVLTAGFYFAPAGDGITEPGS</sequence>
<organism evidence="13 14">
    <name type="scientific">Filobasidium floriforme</name>
    <dbReference type="NCBI Taxonomy" id="5210"/>
    <lineage>
        <taxon>Eukaryota</taxon>
        <taxon>Fungi</taxon>
        <taxon>Dikarya</taxon>
        <taxon>Basidiomycota</taxon>
        <taxon>Agaricomycotina</taxon>
        <taxon>Tremellomycetes</taxon>
        <taxon>Filobasidiales</taxon>
        <taxon>Filobasidiaceae</taxon>
        <taxon>Filobasidium</taxon>
    </lineage>
</organism>
<feature type="transmembrane region" description="Helical" evidence="10">
    <location>
        <begin position="88"/>
        <end position="110"/>
    </location>
</feature>
<feature type="domain" description="Inner membrane component" evidence="12">
    <location>
        <begin position="81"/>
        <end position="140"/>
    </location>
</feature>
<evidence type="ECO:0000256" key="6">
    <source>
        <dbReference type="ARBA" id="ARBA00022989"/>
    </source>
</evidence>
<dbReference type="PANTHER" id="PTHR31503">
    <property type="entry name" value="VACUOLAR CALCIUM ION TRANSPORTER"/>
    <property type="match status" value="1"/>
</dbReference>
<feature type="transmembrane region" description="Helical" evidence="10">
    <location>
        <begin position="896"/>
        <end position="919"/>
    </location>
</feature>
<feature type="transmembrane region" description="Helical" evidence="10">
    <location>
        <begin position="931"/>
        <end position="952"/>
    </location>
</feature>
<feature type="transmembrane region" description="Helical" evidence="10">
    <location>
        <begin position="122"/>
        <end position="139"/>
    </location>
</feature>
<dbReference type="Pfam" id="PF01699">
    <property type="entry name" value="Na_Ca_ex"/>
    <property type="match status" value="2"/>
</dbReference>
<evidence type="ECO:0000259" key="11">
    <source>
        <dbReference type="Pfam" id="PF01699"/>
    </source>
</evidence>
<feature type="compositionally biased region" description="Basic and acidic residues" evidence="9">
    <location>
        <begin position="265"/>
        <end position="275"/>
    </location>
</feature>
<feature type="transmembrane region" description="Helical" evidence="10">
    <location>
        <begin position="554"/>
        <end position="574"/>
    </location>
</feature>
<comment type="subcellular location">
    <subcellularLocation>
        <location evidence="1">Endomembrane system</location>
        <topology evidence="1">Multi-pass membrane protein</topology>
    </subcellularLocation>
</comment>
<feature type="transmembrane region" description="Helical" evidence="10">
    <location>
        <begin position="997"/>
        <end position="1015"/>
    </location>
</feature>
<feature type="compositionally biased region" description="Polar residues" evidence="9">
    <location>
        <begin position="775"/>
        <end position="785"/>
    </location>
</feature>
<evidence type="ECO:0000256" key="8">
    <source>
        <dbReference type="ARBA" id="ARBA00023136"/>
    </source>
</evidence>
<evidence type="ECO:0000313" key="13">
    <source>
        <dbReference type="EMBL" id="KAG7535886.1"/>
    </source>
</evidence>
<dbReference type="GO" id="GO:0005774">
    <property type="term" value="C:vacuolar membrane"/>
    <property type="evidence" value="ECO:0007669"/>
    <property type="project" value="UniProtKB-ARBA"/>
</dbReference>
<gene>
    <name evidence="13" type="ORF">FFLO_03632</name>
</gene>
<dbReference type="AlphaFoldDB" id="A0A8K0NQN7"/>
<feature type="transmembrane region" description="Helical" evidence="10">
    <location>
        <begin position="859"/>
        <end position="876"/>
    </location>
</feature>
<dbReference type="GO" id="GO:0012505">
    <property type="term" value="C:endomembrane system"/>
    <property type="evidence" value="ECO:0007669"/>
    <property type="project" value="UniProtKB-SubCell"/>
</dbReference>
<evidence type="ECO:0000256" key="3">
    <source>
        <dbReference type="ARBA" id="ARBA00022448"/>
    </source>
</evidence>
<comment type="caution">
    <text evidence="13">The sequence shown here is derived from an EMBL/GenBank/DDBJ whole genome shotgun (WGS) entry which is preliminary data.</text>
</comment>
<evidence type="ECO:0000256" key="4">
    <source>
        <dbReference type="ARBA" id="ARBA00022553"/>
    </source>
</evidence>
<evidence type="ECO:0000256" key="2">
    <source>
        <dbReference type="ARBA" id="ARBA00008170"/>
    </source>
</evidence>
<keyword evidence="8 10" id="KW-0472">Membrane</keyword>
<feature type="transmembrane region" description="Helical" evidence="10">
    <location>
        <begin position="456"/>
        <end position="478"/>
    </location>
</feature>
<feature type="compositionally biased region" description="Acidic residues" evidence="9">
    <location>
        <begin position="1"/>
        <end position="26"/>
    </location>
</feature>
<dbReference type="EMBL" id="JABELV010000068">
    <property type="protein sequence ID" value="KAG7535886.1"/>
    <property type="molecule type" value="Genomic_DNA"/>
</dbReference>
<evidence type="ECO:0000256" key="5">
    <source>
        <dbReference type="ARBA" id="ARBA00022692"/>
    </source>
</evidence>
<feature type="region of interest" description="Disordered" evidence="9">
    <location>
        <begin position="160"/>
        <end position="239"/>
    </location>
</feature>